<protein>
    <submittedName>
        <fullName evidence="1">Uncharacterized protein</fullName>
    </submittedName>
</protein>
<reference evidence="1" key="1">
    <citation type="submission" date="2022-04" db="EMBL/GenBank/DDBJ databases">
        <title>Genome of the entomopathogenic fungus Entomophthora muscae.</title>
        <authorList>
            <person name="Elya C."/>
            <person name="Lovett B.R."/>
            <person name="Lee E."/>
            <person name="Macias A.M."/>
            <person name="Hajek A.E."/>
            <person name="De Bivort B.L."/>
            <person name="Kasson M.T."/>
            <person name="De Fine Licht H.H."/>
            <person name="Stajich J.E."/>
        </authorList>
    </citation>
    <scope>NUCLEOTIDE SEQUENCE</scope>
    <source>
        <strain evidence="1">Berkeley</strain>
    </source>
</reference>
<keyword evidence="2" id="KW-1185">Reference proteome</keyword>
<evidence type="ECO:0000313" key="1">
    <source>
        <dbReference type="EMBL" id="KAJ9057871.1"/>
    </source>
</evidence>
<comment type="caution">
    <text evidence="1">The sequence shown here is derived from an EMBL/GenBank/DDBJ whole genome shotgun (WGS) entry which is preliminary data.</text>
</comment>
<name>A0ACC2S661_9FUNG</name>
<dbReference type="EMBL" id="QTSX02005759">
    <property type="protein sequence ID" value="KAJ9057871.1"/>
    <property type="molecule type" value="Genomic_DNA"/>
</dbReference>
<gene>
    <name evidence="1" type="ORF">DSO57_1018323</name>
</gene>
<proteinExistence type="predicted"/>
<organism evidence="1 2">
    <name type="scientific">Entomophthora muscae</name>
    <dbReference type="NCBI Taxonomy" id="34485"/>
    <lineage>
        <taxon>Eukaryota</taxon>
        <taxon>Fungi</taxon>
        <taxon>Fungi incertae sedis</taxon>
        <taxon>Zoopagomycota</taxon>
        <taxon>Entomophthoromycotina</taxon>
        <taxon>Entomophthoromycetes</taxon>
        <taxon>Entomophthorales</taxon>
        <taxon>Entomophthoraceae</taxon>
        <taxon>Entomophthora</taxon>
    </lineage>
</organism>
<evidence type="ECO:0000313" key="2">
    <source>
        <dbReference type="Proteomes" id="UP001165960"/>
    </source>
</evidence>
<sequence>MDKNYSSESVKWQDGIRQRNPYSPPKDKPEPPANAPAPRIFKDPRSRIRWKSLFYFIISACVVQKIISYIYSLLPFPISIVAILALTAKLSESWLDSQGFNTLVRFLQNLINLSEDQIDAGLKRIWHHASLQEQASQGTTEINDRAFSQPSNSCKQGSKVVQQSERDLQTAQGIFLRQAAIKKFIILHERSENLRKKLFSAGFLGSSDQYMFNPAIKFEFKTHGILGISFSLKNFGGLENEIALFPVTGVMQVTARVDLGDLLVDDPEYFVLTHISIIADDSWKEVVVLEN</sequence>
<dbReference type="Proteomes" id="UP001165960">
    <property type="component" value="Unassembled WGS sequence"/>
</dbReference>
<accession>A0ACC2S661</accession>